<dbReference type="FunFam" id="3.30.565.10:FF:000005">
    <property type="entry name" value="Heat shock protein 90"/>
    <property type="match status" value="1"/>
</dbReference>
<dbReference type="SUPFAM" id="SSF55874">
    <property type="entry name" value="ATPase domain of HSP90 chaperone/DNA topoisomerase II/histidine kinase"/>
    <property type="match status" value="1"/>
</dbReference>
<keyword evidence="4 7" id="KW-0547">Nucleotide-binding</keyword>
<dbReference type="SMART" id="SM00387">
    <property type="entry name" value="HATPase_c"/>
    <property type="match status" value="1"/>
</dbReference>
<feature type="binding site" evidence="7">
    <location>
        <begin position="146"/>
        <end position="147"/>
    </location>
    <ligand>
        <name>ATP</name>
        <dbReference type="ChEBI" id="CHEBI:30616"/>
    </ligand>
</feature>
<evidence type="ECO:0000313" key="10">
    <source>
        <dbReference type="EMBL" id="RKO89123.1"/>
    </source>
</evidence>
<feature type="binding site" evidence="7">
    <location>
        <position position="126"/>
    </location>
    <ligand>
        <name>ATP</name>
        <dbReference type="ChEBI" id="CHEBI:30616"/>
    </ligand>
</feature>
<dbReference type="Pfam" id="PF13589">
    <property type="entry name" value="HATPase_c_3"/>
    <property type="match status" value="1"/>
</dbReference>
<dbReference type="NCBIfam" id="NF003555">
    <property type="entry name" value="PRK05218.1"/>
    <property type="match status" value="1"/>
</dbReference>
<dbReference type="Pfam" id="PF00183">
    <property type="entry name" value="HSP90"/>
    <property type="match status" value="1"/>
</dbReference>
<feature type="binding site" evidence="7">
    <location>
        <position position="80"/>
    </location>
    <ligand>
        <name>ATP</name>
        <dbReference type="ChEBI" id="CHEBI:30616"/>
    </ligand>
</feature>
<feature type="binding site" evidence="7">
    <location>
        <position position="84"/>
    </location>
    <ligand>
        <name>ATP</name>
        <dbReference type="ChEBI" id="CHEBI:30616"/>
    </ligand>
</feature>
<dbReference type="Gene3D" id="3.30.565.10">
    <property type="entry name" value="Histidine kinase-like ATPase, C-terminal domain"/>
    <property type="match status" value="1"/>
</dbReference>
<dbReference type="FunFam" id="3.30.230.80:FF:000001">
    <property type="entry name" value="Heat shock protein 90 alpha"/>
    <property type="match status" value="1"/>
</dbReference>
<dbReference type="InterPro" id="IPR003594">
    <property type="entry name" value="HATPase_dom"/>
</dbReference>
<dbReference type="CDD" id="cd16927">
    <property type="entry name" value="HATPase_Hsp90-like"/>
    <property type="match status" value="1"/>
</dbReference>
<accession>A0A4P9WC08</accession>
<keyword evidence="5 7" id="KW-0067">ATP-binding</keyword>
<sequence length="564" mass="63889">MRAPRVLILLFVLFGAVAVLAEASADASTSVPPGFSTLSAEDEVKVKASAETFKFETEVNRMMKLIINSVYKSKEIFLRELISNASDAIDKIRFLALTNKKELDSASDLKITIVADKEKKTLTITDTGVGMTKKGLKDNLGTIAKSGTSEFLTSMEGNATADTNLIGQFGVGFYSVFLVADSVTVVSKHNEDKQYVWESTSENDFRIVEDPRGNTLGRGTQITLHLKEEALTYLNDKALRDLIHRYSEFINFPIYLWSSKTTSEEVPVDEDDEPETADADIEDVVDEDAKPKTKFVEKTAWDWELMNENKPIWTRRPSEVNEEEYTSFYKTFAKDTSAPLSYIHFRAEGEVDFRAMLFIPKSAPASFMQSSEEVLRSIKLFVRRVFITDEMSDLLPRYLAFLKGLVDSDDLPLNVSRETLQQHSILKVIRKKLIAKALEMFRNLATSDPEKYLEFYAEYGAALKVGVIEDRSNKNKLTKLLRFRSSASGEEFISLETYVARMKQGQKQIYFVTGEDIETLKKSPFVEKLIARGYEVLYMADPVDEYLSQSLDVFDGRKFQHVGK</sequence>
<dbReference type="InterPro" id="IPR036890">
    <property type="entry name" value="HATPase_C_sf"/>
</dbReference>
<dbReference type="SUPFAM" id="SSF54211">
    <property type="entry name" value="Ribosomal protein S5 domain 2-like"/>
    <property type="match status" value="1"/>
</dbReference>
<dbReference type="Gene3D" id="3.40.50.11260">
    <property type="match status" value="1"/>
</dbReference>
<dbReference type="AlphaFoldDB" id="A0A4P9WC08"/>
<feature type="non-terminal residue" evidence="10">
    <location>
        <position position="564"/>
    </location>
</feature>
<reference evidence="11" key="1">
    <citation type="journal article" date="2018" name="Nat. Microbiol.">
        <title>Leveraging single-cell genomics to expand the fungal tree of life.</title>
        <authorList>
            <person name="Ahrendt S.R."/>
            <person name="Quandt C.A."/>
            <person name="Ciobanu D."/>
            <person name="Clum A."/>
            <person name="Salamov A."/>
            <person name="Andreopoulos B."/>
            <person name="Cheng J.F."/>
            <person name="Woyke T."/>
            <person name="Pelin A."/>
            <person name="Henrissat B."/>
            <person name="Reynolds N.K."/>
            <person name="Benny G.L."/>
            <person name="Smith M.E."/>
            <person name="James T.Y."/>
            <person name="Grigoriev I.V."/>
        </authorList>
    </citation>
    <scope>NUCLEOTIDE SEQUENCE [LARGE SCALE GENOMIC DNA]</scope>
</reference>
<feature type="binding site" evidence="7">
    <location>
        <position position="131"/>
    </location>
    <ligand>
        <name>ATP</name>
        <dbReference type="ChEBI" id="CHEBI:30616"/>
    </ligand>
</feature>
<evidence type="ECO:0000256" key="7">
    <source>
        <dbReference type="PIRSR" id="PIRSR002583-1"/>
    </source>
</evidence>
<organism evidence="10 11">
    <name type="scientific">Blyttiomyces helicus</name>
    <dbReference type="NCBI Taxonomy" id="388810"/>
    <lineage>
        <taxon>Eukaryota</taxon>
        <taxon>Fungi</taxon>
        <taxon>Fungi incertae sedis</taxon>
        <taxon>Chytridiomycota</taxon>
        <taxon>Chytridiomycota incertae sedis</taxon>
        <taxon>Chytridiomycetes</taxon>
        <taxon>Chytridiomycetes incertae sedis</taxon>
        <taxon>Blyttiomyces</taxon>
    </lineage>
</organism>
<keyword evidence="3" id="KW-0963">Cytoplasm</keyword>
<evidence type="ECO:0000256" key="4">
    <source>
        <dbReference type="ARBA" id="ARBA00022741"/>
    </source>
</evidence>
<feature type="domain" description="Histidine kinase/HSP90-like ATPase" evidence="9">
    <location>
        <begin position="73"/>
        <end position="230"/>
    </location>
</feature>
<dbReference type="GO" id="GO:0005524">
    <property type="term" value="F:ATP binding"/>
    <property type="evidence" value="ECO:0007669"/>
    <property type="project" value="UniProtKB-KW"/>
</dbReference>
<evidence type="ECO:0000256" key="2">
    <source>
        <dbReference type="ARBA" id="ARBA00008239"/>
    </source>
</evidence>
<dbReference type="PRINTS" id="PR00775">
    <property type="entry name" value="HEATSHOCK90"/>
</dbReference>
<dbReference type="GO" id="GO:0016887">
    <property type="term" value="F:ATP hydrolysis activity"/>
    <property type="evidence" value="ECO:0007669"/>
    <property type="project" value="InterPro"/>
</dbReference>
<evidence type="ECO:0000313" key="11">
    <source>
        <dbReference type="Proteomes" id="UP000269721"/>
    </source>
</evidence>
<evidence type="ECO:0000256" key="5">
    <source>
        <dbReference type="ARBA" id="ARBA00022840"/>
    </source>
</evidence>
<feature type="chain" id="PRO_5020551447" evidence="8">
    <location>
        <begin position="22"/>
        <end position="564"/>
    </location>
</feature>
<dbReference type="Proteomes" id="UP000269721">
    <property type="component" value="Unassembled WGS sequence"/>
</dbReference>
<keyword evidence="11" id="KW-1185">Reference proteome</keyword>
<evidence type="ECO:0000256" key="3">
    <source>
        <dbReference type="ARBA" id="ARBA00022490"/>
    </source>
</evidence>
<feature type="binding site" evidence="7">
    <location>
        <position position="139"/>
    </location>
    <ligand>
        <name>ATP</name>
        <dbReference type="ChEBI" id="CHEBI:30616"/>
    </ligand>
</feature>
<gene>
    <name evidence="10" type="ORF">BDK51DRAFT_17638</name>
</gene>
<dbReference type="GO" id="GO:0140662">
    <property type="term" value="F:ATP-dependent protein folding chaperone"/>
    <property type="evidence" value="ECO:0007669"/>
    <property type="project" value="InterPro"/>
</dbReference>
<protein>
    <submittedName>
        <fullName evidence="10">Hsp90 protein-domain-containing protein</fullName>
    </submittedName>
</protein>
<keyword evidence="8" id="KW-0732">Signal</keyword>
<proteinExistence type="inferred from homology"/>
<feature type="signal peptide" evidence="8">
    <location>
        <begin position="1"/>
        <end position="21"/>
    </location>
</feature>
<evidence type="ECO:0000256" key="6">
    <source>
        <dbReference type="ARBA" id="ARBA00023186"/>
    </source>
</evidence>
<keyword evidence="6" id="KW-0143">Chaperone</keyword>
<dbReference type="Gene3D" id="3.30.230.80">
    <property type="match status" value="1"/>
</dbReference>
<feature type="binding site" evidence="7">
    <location>
        <position position="220"/>
    </location>
    <ligand>
        <name>ATP</name>
        <dbReference type="ChEBI" id="CHEBI:30616"/>
    </ligand>
</feature>
<evidence type="ECO:0000259" key="9">
    <source>
        <dbReference type="SMART" id="SM00387"/>
    </source>
</evidence>
<dbReference type="PANTHER" id="PTHR11528">
    <property type="entry name" value="HEAT SHOCK PROTEIN 90 FAMILY MEMBER"/>
    <property type="match status" value="1"/>
</dbReference>
<evidence type="ECO:0000256" key="8">
    <source>
        <dbReference type="SAM" id="SignalP"/>
    </source>
</evidence>
<dbReference type="InterPro" id="IPR001404">
    <property type="entry name" value="Hsp90_fam"/>
</dbReference>
<feature type="binding site" evidence="7">
    <location>
        <begin position="168"/>
        <end position="173"/>
    </location>
    <ligand>
        <name>ATP</name>
        <dbReference type="ChEBI" id="CHEBI:30616"/>
    </ligand>
</feature>
<dbReference type="PIRSF" id="PIRSF002583">
    <property type="entry name" value="Hsp90"/>
    <property type="match status" value="1"/>
</dbReference>
<dbReference type="InterPro" id="IPR020575">
    <property type="entry name" value="Hsp90_N"/>
</dbReference>
<dbReference type="OrthoDB" id="28737at2759"/>
<dbReference type="EMBL" id="KZ996277">
    <property type="protein sequence ID" value="RKO89123.1"/>
    <property type="molecule type" value="Genomic_DNA"/>
</dbReference>
<name>A0A4P9WC08_9FUNG</name>
<comment type="subcellular location">
    <subcellularLocation>
        <location evidence="1">Cytoplasm</location>
    </subcellularLocation>
</comment>
<feature type="binding site" evidence="7">
    <location>
        <position position="145"/>
    </location>
    <ligand>
        <name>ATP</name>
        <dbReference type="ChEBI" id="CHEBI:30616"/>
    </ligand>
</feature>
<feature type="binding site" evidence="7">
    <location>
        <position position="417"/>
    </location>
    <ligand>
        <name>ATP</name>
        <dbReference type="ChEBI" id="CHEBI:30616"/>
    </ligand>
</feature>
<dbReference type="FunFam" id="3.40.50.11260:FF:000001">
    <property type="entry name" value="Heat shock protein 90 alpha"/>
    <property type="match status" value="1"/>
</dbReference>
<evidence type="ECO:0000256" key="1">
    <source>
        <dbReference type="ARBA" id="ARBA00004496"/>
    </source>
</evidence>
<dbReference type="GO" id="GO:0051082">
    <property type="term" value="F:unfolded protein binding"/>
    <property type="evidence" value="ECO:0007669"/>
    <property type="project" value="InterPro"/>
</dbReference>
<dbReference type="GO" id="GO:0005737">
    <property type="term" value="C:cytoplasm"/>
    <property type="evidence" value="ECO:0007669"/>
    <property type="project" value="UniProtKB-SubCell"/>
</dbReference>
<comment type="similarity">
    <text evidence="2">Belongs to the heat shock protein 90 family.</text>
</comment>
<dbReference type="InterPro" id="IPR020568">
    <property type="entry name" value="Ribosomal_Su5_D2-typ_SF"/>
</dbReference>